<keyword evidence="1" id="KW-1133">Transmembrane helix</keyword>
<proteinExistence type="predicted"/>
<sequence>MLQMILILNLFFLKHLAYVFHCLNFLY</sequence>
<accession>A0A2P2NE35</accession>
<evidence type="ECO:0000256" key="1">
    <source>
        <dbReference type="SAM" id="Phobius"/>
    </source>
</evidence>
<dbReference type="AlphaFoldDB" id="A0A2P2NE35"/>
<feature type="transmembrane region" description="Helical" evidence="1">
    <location>
        <begin position="6"/>
        <end position="26"/>
    </location>
</feature>
<protein>
    <submittedName>
        <fullName evidence="2">Uncharacterized protein</fullName>
    </submittedName>
</protein>
<keyword evidence="1" id="KW-0472">Membrane</keyword>
<name>A0A2P2NE35_RHIMU</name>
<keyword evidence="1" id="KW-0812">Transmembrane</keyword>
<dbReference type="EMBL" id="GGEC01060243">
    <property type="protein sequence ID" value="MBX40727.1"/>
    <property type="molecule type" value="Transcribed_RNA"/>
</dbReference>
<evidence type="ECO:0000313" key="2">
    <source>
        <dbReference type="EMBL" id="MBX40727.1"/>
    </source>
</evidence>
<organism evidence="2">
    <name type="scientific">Rhizophora mucronata</name>
    <name type="common">Asiatic mangrove</name>
    <dbReference type="NCBI Taxonomy" id="61149"/>
    <lineage>
        <taxon>Eukaryota</taxon>
        <taxon>Viridiplantae</taxon>
        <taxon>Streptophyta</taxon>
        <taxon>Embryophyta</taxon>
        <taxon>Tracheophyta</taxon>
        <taxon>Spermatophyta</taxon>
        <taxon>Magnoliopsida</taxon>
        <taxon>eudicotyledons</taxon>
        <taxon>Gunneridae</taxon>
        <taxon>Pentapetalae</taxon>
        <taxon>rosids</taxon>
        <taxon>fabids</taxon>
        <taxon>Malpighiales</taxon>
        <taxon>Rhizophoraceae</taxon>
        <taxon>Rhizophora</taxon>
    </lineage>
</organism>
<reference evidence="2" key="1">
    <citation type="submission" date="2018-02" db="EMBL/GenBank/DDBJ databases">
        <title>Rhizophora mucronata_Transcriptome.</title>
        <authorList>
            <person name="Meera S.P."/>
            <person name="Sreeshan A."/>
            <person name="Augustine A."/>
        </authorList>
    </citation>
    <scope>NUCLEOTIDE SEQUENCE</scope>
    <source>
        <tissue evidence="2">Leaf</tissue>
    </source>
</reference>